<feature type="compositionally biased region" description="Polar residues" evidence="1">
    <location>
        <begin position="181"/>
        <end position="197"/>
    </location>
</feature>
<dbReference type="AlphaFoldDB" id="M0AZM5"/>
<dbReference type="PANTHER" id="PTHR36166:SF1">
    <property type="entry name" value="SRPBCC DOMAIN-CONTAINING PROTEIN"/>
    <property type="match status" value="1"/>
</dbReference>
<gene>
    <name evidence="2" type="ORF">C480_15445</name>
</gene>
<proteinExistence type="predicted"/>
<reference evidence="2 3" key="1">
    <citation type="journal article" date="2014" name="PLoS Genet.">
        <title>Phylogenetically driven sequencing of extremely halophilic archaea reveals strategies for static and dynamic osmo-response.</title>
        <authorList>
            <person name="Becker E.A."/>
            <person name="Seitzer P.M."/>
            <person name="Tritt A."/>
            <person name="Larsen D."/>
            <person name="Krusor M."/>
            <person name="Yao A.I."/>
            <person name="Wu D."/>
            <person name="Madern D."/>
            <person name="Eisen J.A."/>
            <person name="Darling A.E."/>
            <person name="Facciotti M.T."/>
        </authorList>
    </citation>
    <scope>NUCLEOTIDE SEQUENCE [LARGE SCALE GENOMIC DNA]</scope>
    <source>
        <strain evidence="2 3">DSM 13077</strain>
    </source>
</reference>
<dbReference type="PANTHER" id="PTHR36166">
    <property type="entry name" value="CHROMOSOME 9, WHOLE GENOME SHOTGUN SEQUENCE"/>
    <property type="match status" value="1"/>
</dbReference>
<dbReference type="Pfam" id="PF10604">
    <property type="entry name" value="Polyketide_cyc2"/>
    <property type="match status" value="1"/>
</dbReference>
<dbReference type="InterPro" id="IPR023393">
    <property type="entry name" value="START-like_dom_sf"/>
</dbReference>
<comment type="caution">
    <text evidence="2">The sequence shown here is derived from an EMBL/GenBank/DDBJ whole genome shotgun (WGS) entry which is preliminary data.</text>
</comment>
<accession>M0AZM5</accession>
<evidence type="ECO:0000256" key="1">
    <source>
        <dbReference type="SAM" id="MobiDB-lite"/>
    </source>
</evidence>
<dbReference type="CDD" id="cd07822">
    <property type="entry name" value="SRPBCC_4"/>
    <property type="match status" value="1"/>
</dbReference>
<protein>
    <submittedName>
        <fullName evidence="2">Polyketide cyclase/dehydrase</fullName>
    </submittedName>
</protein>
<dbReference type="Gene3D" id="3.30.530.20">
    <property type="match status" value="1"/>
</dbReference>
<keyword evidence="3" id="KW-1185">Reference proteome</keyword>
<dbReference type="PATRIC" id="fig|1227491.4.peg.3174"/>
<sequence>MAVYERTRYEHWRAIAPIFAESHPDARNATRMVTTTMNVIEVFEDIDAPPAVVWDVLLEFDSYPEWNPFVRSIEGDPAVEAELEVRIEPPESRGMTFTPVVVAVEENRRLAWLGRLGVPFIFDGYHEFHLDPIDGGDRTRLLHRETFRGILVPLLFDEQQLERGFRAMNEALKARAEERVQSPTNGSNDTDTNPEGS</sequence>
<feature type="region of interest" description="Disordered" evidence="1">
    <location>
        <begin position="175"/>
        <end position="197"/>
    </location>
</feature>
<dbReference type="Proteomes" id="UP000011591">
    <property type="component" value="Unassembled WGS sequence"/>
</dbReference>
<dbReference type="SUPFAM" id="SSF55961">
    <property type="entry name" value="Bet v1-like"/>
    <property type="match status" value="1"/>
</dbReference>
<organism evidence="2 3">
    <name type="scientific">Natrialba aegyptia DSM 13077</name>
    <dbReference type="NCBI Taxonomy" id="1227491"/>
    <lineage>
        <taxon>Archaea</taxon>
        <taxon>Methanobacteriati</taxon>
        <taxon>Methanobacteriota</taxon>
        <taxon>Stenosarchaea group</taxon>
        <taxon>Halobacteria</taxon>
        <taxon>Halobacteriales</taxon>
        <taxon>Natrialbaceae</taxon>
        <taxon>Natrialba</taxon>
    </lineage>
</organism>
<evidence type="ECO:0000313" key="3">
    <source>
        <dbReference type="Proteomes" id="UP000011591"/>
    </source>
</evidence>
<dbReference type="InterPro" id="IPR019587">
    <property type="entry name" value="Polyketide_cyclase/dehydratase"/>
</dbReference>
<evidence type="ECO:0000313" key="2">
    <source>
        <dbReference type="EMBL" id="ELZ03772.1"/>
    </source>
</evidence>
<name>M0AZM5_9EURY</name>
<dbReference type="EMBL" id="AOIP01000032">
    <property type="protein sequence ID" value="ELZ03772.1"/>
    <property type="molecule type" value="Genomic_DNA"/>
</dbReference>